<dbReference type="Gene3D" id="3.20.20.100">
    <property type="entry name" value="NADP-dependent oxidoreductase domain"/>
    <property type="match status" value="1"/>
</dbReference>
<dbReference type="InterPro" id="IPR023210">
    <property type="entry name" value="NADP_OxRdtase_dom"/>
</dbReference>
<evidence type="ECO:0000313" key="4">
    <source>
        <dbReference type="Proteomes" id="UP000730481"/>
    </source>
</evidence>
<evidence type="ECO:0000256" key="1">
    <source>
        <dbReference type="ARBA" id="ARBA00023002"/>
    </source>
</evidence>
<evidence type="ECO:0000259" key="2">
    <source>
        <dbReference type="Pfam" id="PF00248"/>
    </source>
</evidence>
<comment type="caution">
    <text evidence="3">The sequence shown here is derived from an EMBL/GenBank/DDBJ whole genome shotgun (WGS) entry which is preliminary data.</text>
</comment>
<keyword evidence="1" id="KW-0560">Oxidoreductase</keyword>
<dbReference type="AlphaFoldDB" id="A0A9P5DVQ2"/>
<reference evidence="3" key="1">
    <citation type="journal article" date="2017" name="Mycologia">
        <title>Fusarium algeriense, sp. nov., a novel toxigenic crown rot pathogen of durum wheat from Algeria is nested in the Fusarium burgessii species complex.</title>
        <authorList>
            <person name="Laraba I."/>
            <person name="Keddad A."/>
            <person name="Boureghda H."/>
            <person name="Abdallah N."/>
            <person name="Vaughan M.M."/>
            <person name="Proctor R.H."/>
            <person name="Busman M."/>
            <person name="O'Donnell K."/>
        </authorList>
    </citation>
    <scope>NUCLEOTIDE SEQUENCE</scope>
    <source>
        <strain evidence="3">NRRL 25174</strain>
    </source>
</reference>
<proteinExistence type="predicted"/>
<protein>
    <submittedName>
        <fullName evidence="3">L-fucose dehydrogenase</fullName>
    </submittedName>
</protein>
<dbReference type="SUPFAM" id="SSF51430">
    <property type="entry name" value="NAD(P)-linked oxidoreductase"/>
    <property type="match status" value="1"/>
</dbReference>
<name>A0A9P5DVQ2_9HYPO</name>
<dbReference type="InterPro" id="IPR036812">
    <property type="entry name" value="NAD(P)_OxRdtase_dom_sf"/>
</dbReference>
<keyword evidence="4" id="KW-1185">Reference proteome</keyword>
<dbReference type="GO" id="GO:0070485">
    <property type="term" value="P:dehydro-D-arabinono-1,4-lactone biosynthetic process"/>
    <property type="evidence" value="ECO:0007669"/>
    <property type="project" value="TreeGrafter"/>
</dbReference>
<organism evidence="3 4">
    <name type="scientific">Fusarium beomiforme</name>
    <dbReference type="NCBI Taxonomy" id="44412"/>
    <lineage>
        <taxon>Eukaryota</taxon>
        <taxon>Fungi</taxon>
        <taxon>Dikarya</taxon>
        <taxon>Ascomycota</taxon>
        <taxon>Pezizomycotina</taxon>
        <taxon>Sordariomycetes</taxon>
        <taxon>Hypocreomycetidae</taxon>
        <taxon>Hypocreales</taxon>
        <taxon>Nectriaceae</taxon>
        <taxon>Fusarium</taxon>
        <taxon>Fusarium burgessii species complex</taxon>
    </lineage>
</organism>
<dbReference type="PANTHER" id="PTHR42686:SF1">
    <property type="entry name" value="GH17980P-RELATED"/>
    <property type="match status" value="1"/>
</dbReference>
<dbReference type="OrthoDB" id="5286008at2759"/>
<dbReference type="GO" id="GO:0045290">
    <property type="term" value="F:D-arabinose 1-dehydrogenase [NAD(P)+] activity"/>
    <property type="evidence" value="ECO:0007669"/>
    <property type="project" value="TreeGrafter"/>
</dbReference>
<gene>
    <name evidence="3" type="ORF">FBEOM_6904</name>
</gene>
<evidence type="ECO:0000313" key="3">
    <source>
        <dbReference type="EMBL" id="KAF4339207.1"/>
    </source>
</evidence>
<reference evidence="3" key="2">
    <citation type="submission" date="2020-02" db="EMBL/GenBank/DDBJ databases">
        <title>Identification and distribution of gene clusters putatively required for synthesis of sphingolipid metabolism inhibitors in phylogenetically diverse species of the filamentous fungus Fusarium.</title>
        <authorList>
            <person name="Kim H.-S."/>
            <person name="Busman M."/>
            <person name="Brown D.W."/>
            <person name="Divon H."/>
            <person name="Uhlig S."/>
            <person name="Proctor R.H."/>
        </authorList>
    </citation>
    <scope>NUCLEOTIDE SEQUENCE</scope>
    <source>
        <strain evidence="3">NRRL 25174</strain>
    </source>
</reference>
<feature type="domain" description="NADP-dependent oxidoreductase" evidence="2">
    <location>
        <begin position="11"/>
        <end position="301"/>
    </location>
</feature>
<dbReference type="GO" id="GO:0005829">
    <property type="term" value="C:cytosol"/>
    <property type="evidence" value="ECO:0007669"/>
    <property type="project" value="TreeGrafter"/>
</dbReference>
<dbReference type="EMBL" id="PVQB02000295">
    <property type="protein sequence ID" value="KAF4339207.1"/>
    <property type="molecule type" value="Genomic_DNA"/>
</dbReference>
<dbReference type="Pfam" id="PF00248">
    <property type="entry name" value="Aldo_ket_red"/>
    <property type="match status" value="1"/>
</dbReference>
<sequence length="384" mass="42088">MSPVQSPPVLVMGGAGFSYQLCPEPESLPIVDILLRSFDLGVRTIDTSPYYEPSEQLMGAALSDTRIQSKYQRSDYEIMTKVGRIKEDEFDYSPDWIRQSVARSLKRFETTYLDVVFCHDVEYVSLDEAVTAVGVLLEFQGAGVILRVGISGYDIDILAEVAGLARERYGRPVDVVQTWAQLTLQNTQAETRGFDRFRAAGVNSVFCSSPLAVGLLRTGGIPTGLTGDWHPAPKGLRAAAAEAAEWVDKNGNGESLCSLAMQYAILKAKQNCTPSFSVSTITGISTVSDLEQNVIAARRVLKGVKESEGLLSYDEVDSESVESRFALFERVRSILGEWLDYDFTGKNTKLDDPSDSDVIEPNGLKATTLERKVTNQSIEVRAAA</sequence>
<dbReference type="Proteomes" id="UP000730481">
    <property type="component" value="Unassembled WGS sequence"/>
</dbReference>
<dbReference type="InterPro" id="IPR020471">
    <property type="entry name" value="AKR"/>
</dbReference>
<dbReference type="PANTHER" id="PTHR42686">
    <property type="entry name" value="GH17980P-RELATED"/>
    <property type="match status" value="1"/>
</dbReference>
<accession>A0A9P5DVQ2</accession>